<dbReference type="AlphaFoldDB" id="A0A9X3N5V5"/>
<gene>
    <name evidence="1" type="ORF">OJ997_09085</name>
</gene>
<accession>A0A9X3N5V5</accession>
<proteinExistence type="predicted"/>
<evidence type="ECO:0000313" key="1">
    <source>
        <dbReference type="EMBL" id="MDA0180445.1"/>
    </source>
</evidence>
<sequence length="161" mass="16796">MRLLPSCVRIVAVLVVGCGGEDPAPSAGAAPAAATASASATPTPSPTTTATSDRVEIMQLATDYWKAVADDDSKAACELLTPSEQKHFERKFGSCPKAFNFTAAQRKGTGDWRAGVVTLDGDRARISTVGDSGGEEGPDLLAVREDGKWGIVRTVAYRRAA</sequence>
<dbReference type="EMBL" id="JAPDDP010000012">
    <property type="protein sequence ID" value="MDA0180445.1"/>
    <property type="molecule type" value="Genomic_DNA"/>
</dbReference>
<comment type="caution">
    <text evidence="1">The sequence shown here is derived from an EMBL/GenBank/DDBJ whole genome shotgun (WGS) entry which is preliminary data.</text>
</comment>
<name>A0A9X3N5V5_9ACTN</name>
<reference evidence="1" key="1">
    <citation type="submission" date="2022-10" db="EMBL/GenBank/DDBJ databases">
        <title>The WGS of Solirubrobacter phytolaccae KCTC 29190.</title>
        <authorList>
            <person name="Jiang Z."/>
        </authorList>
    </citation>
    <scope>NUCLEOTIDE SEQUENCE</scope>
    <source>
        <strain evidence="1">KCTC 29190</strain>
    </source>
</reference>
<evidence type="ECO:0000313" key="2">
    <source>
        <dbReference type="Proteomes" id="UP001147653"/>
    </source>
</evidence>
<dbReference type="RefSeq" id="WP_270024753.1">
    <property type="nucleotide sequence ID" value="NZ_JAPDDP010000012.1"/>
</dbReference>
<protein>
    <submittedName>
        <fullName evidence="1">Uncharacterized protein</fullName>
    </submittedName>
</protein>
<organism evidence="1 2">
    <name type="scientific">Solirubrobacter phytolaccae</name>
    <dbReference type="NCBI Taxonomy" id="1404360"/>
    <lineage>
        <taxon>Bacteria</taxon>
        <taxon>Bacillati</taxon>
        <taxon>Actinomycetota</taxon>
        <taxon>Thermoleophilia</taxon>
        <taxon>Solirubrobacterales</taxon>
        <taxon>Solirubrobacteraceae</taxon>
        <taxon>Solirubrobacter</taxon>
    </lineage>
</organism>
<dbReference type="Proteomes" id="UP001147653">
    <property type="component" value="Unassembled WGS sequence"/>
</dbReference>
<keyword evidence="2" id="KW-1185">Reference proteome</keyword>